<accession>A0A9D8KF83</accession>
<sequence>MSWDKVTTPIFDEGDFEDGLEVFSAERHGKIERTKKIVKVPNKGKMALRLYFSFIFYSPIIEIIYQYSITELEKFN</sequence>
<evidence type="ECO:0000256" key="1">
    <source>
        <dbReference type="SAM" id="Phobius"/>
    </source>
</evidence>
<reference evidence="2" key="2">
    <citation type="submission" date="2021-01" db="EMBL/GenBank/DDBJ databases">
        <authorList>
            <person name="Hahn C.R."/>
            <person name="Youssef N.H."/>
            <person name="Elshahed M."/>
        </authorList>
    </citation>
    <scope>NUCLEOTIDE SEQUENCE</scope>
    <source>
        <strain evidence="2">Zod_Metabat.24</strain>
    </source>
</reference>
<dbReference type="AlphaFoldDB" id="A0A9D8KF83"/>
<keyword evidence="1" id="KW-0812">Transmembrane</keyword>
<keyword evidence="1" id="KW-1133">Transmembrane helix</keyword>
<proteinExistence type="predicted"/>
<protein>
    <submittedName>
        <fullName evidence="2">Uncharacterized protein</fullName>
    </submittedName>
</protein>
<name>A0A9D8KF83_9DELT</name>
<keyword evidence="1" id="KW-0472">Membrane</keyword>
<dbReference type="Proteomes" id="UP000809273">
    <property type="component" value="Unassembled WGS sequence"/>
</dbReference>
<gene>
    <name evidence="2" type="ORF">JW984_10475</name>
</gene>
<comment type="caution">
    <text evidence="2">The sequence shown here is derived from an EMBL/GenBank/DDBJ whole genome shotgun (WGS) entry which is preliminary data.</text>
</comment>
<dbReference type="EMBL" id="JAFGIX010000054">
    <property type="protein sequence ID" value="MBN1573609.1"/>
    <property type="molecule type" value="Genomic_DNA"/>
</dbReference>
<organism evidence="2 3">
    <name type="scientific">Candidatus Zymogenus saltonus</name>
    <dbReference type="NCBI Taxonomy" id="2844893"/>
    <lineage>
        <taxon>Bacteria</taxon>
        <taxon>Deltaproteobacteria</taxon>
        <taxon>Candidatus Zymogenia</taxon>
        <taxon>Candidatus Zymogeniales</taxon>
        <taxon>Candidatus Zymogenaceae</taxon>
        <taxon>Candidatus Zymogenus</taxon>
    </lineage>
</organism>
<evidence type="ECO:0000313" key="2">
    <source>
        <dbReference type="EMBL" id="MBN1573609.1"/>
    </source>
</evidence>
<feature type="transmembrane region" description="Helical" evidence="1">
    <location>
        <begin position="46"/>
        <end position="67"/>
    </location>
</feature>
<reference evidence="2" key="1">
    <citation type="journal article" date="2021" name="Environ. Microbiol.">
        <title>Genomic characterization of three novel Desulfobacterota classes expand the metabolic and phylogenetic diversity of the phylum.</title>
        <authorList>
            <person name="Murphy C.L."/>
            <person name="Biggerstaff J."/>
            <person name="Eichhorn A."/>
            <person name="Ewing E."/>
            <person name="Shahan R."/>
            <person name="Soriano D."/>
            <person name="Stewart S."/>
            <person name="VanMol K."/>
            <person name="Walker R."/>
            <person name="Walters P."/>
            <person name="Elshahed M.S."/>
            <person name="Youssef N.H."/>
        </authorList>
    </citation>
    <scope>NUCLEOTIDE SEQUENCE</scope>
    <source>
        <strain evidence="2">Zod_Metabat.24</strain>
    </source>
</reference>
<evidence type="ECO:0000313" key="3">
    <source>
        <dbReference type="Proteomes" id="UP000809273"/>
    </source>
</evidence>